<evidence type="ECO:0000313" key="9">
    <source>
        <dbReference type="Proteomes" id="UP000007266"/>
    </source>
</evidence>
<reference evidence="8 9" key="2">
    <citation type="journal article" date="2010" name="Nucleic Acids Res.">
        <title>BeetleBase in 2010: revisions to provide comprehensive genomic information for Tribolium castaneum.</title>
        <authorList>
            <person name="Kim H.S."/>
            <person name="Murphy T."/>
            <person name="Xia J."/>
            <person name="Caragea D."/>
            <person name="Park Y."/>
            <person name="Beeman R.W."/>
            <person name="Lorenzen M.D."/>
            <person name="Butcher S."/>
            <person name="Manak J.R."/>
            <person name="Brown S.J."/>
        </authorList>
    </citation>
    <scope>NUCLEOTIDE SEQUENCE [LARGE SCALE GENOMIC DNA]</scope>
    <source>
        <strain evidence="8 9">Georgia GA2</strain>
    </source>
</reference>
<evidence type="ECO:0000256" key="1">
    <source>
        <dbReference type="ARBA" id="ARBA00022679"/>
    </source>
</evidence>
<evidence type="ECO:0000256" key="4">
    <source>
        <dbReference type="ARBA" id="ARBA00022759"/>
    </source>
</evidence>
<evidence type="ECO:0000259" key="7">
    <source>
        <dbReference type="Pfam" id="PF17917"/>
    </source>
</evidence>
<dbReference type="PANTHER" id="PTHR34072:SF52">
    <property type="entry name" value="RIBONUCLEASE H"/>
    <property type="match status" value="1"/>
</dbReference>
<dbReference type="GO" id="GO:0004519">
    <property type="term" value="F:endonuclease activity"/>
    <property type="evidence" value="ECO:0007669"/>
    <property type="project" value="UniProtKB-KW"/>
</dbReference>
<dbReference type="AlphaFoldDB" id="A0A139W9I0"/>
<proteinExistence type="predicted"/>
<dbReference type="InterPro" id="IPR043502">
    <property type="entry name" value="DNA/RNA_pol_sf"/>
</dbReference>
<dbReference type="SUPFAM" id="SSF56672">
    <property type="entry name" value="DNA/RNA polymerases"/>
    <property type="match status" value="1"/>
</dbReference>
<keyword evidence="5" id="KW-0378">Hydrolase</keyword>
<dbReference type="EMBL" id="KQ972225">
    <property type="protein sequence ID" value="KYB24579.1"/>
    <property type="molecule type" value="Genomic_DNA"/>
</dbReference>
<gene>
    <name evidence="8" type="primary">AUGUSTUS-3.0.2_31016</name>
    <name evidence="8" type="ORF">TcasGA2_TC031016</name>
</gene>
<feature type="domain" description="Reverse transcriptase RNase H-like" evidence="7">
    <location>
        <begin position="31"/>
        <end position="76"/>
    </location>
</feature>
<evidence type="ECO:0000256" key="2">
    <source>
        <dbReference type="ARBA" id="ARBA00022695"/>
    </source>
</evidence>
<dbReference type="GO" id="GO:0016787">
    <property type="term" value="F:hydrolase activity"/>
    <property type="evidence" value="ECO:0007669"/>
    <property type="project" value="UniProtKB-KW"/>
</dbReference>
<protein>
    <recommendedName>
        <fullName evidence="7">Reverse transcriptase RNase H-like domain-containing protein</fullName>
    </recommendedName>
</protein>
<dbReference type="Pfam" id="PF17917">
    <property type="entry name" value="RT_RNaseH"/>
    <property type="match status" value="1"/>
</dbReference>
<dbReference type="InParanoid" id="A0A139W9I0"/>
<keyword evidence="3" id="KW-0540">Nuclease</keyword>
<dbReference type="GO" id="GO:0003964">
    <property type="term" value="F:RNA-directed DNA polymerase activity"/>
    <property type="evidence" value="ECO:0007669"/>
    <property type="project" value="UniProtKB-KW"/>
</dbReference>
<keyword evidence="9" id="KW-1185">Reference proteome</keyword>
<sequence length="173" mass="20051">MSFQFLLSRNYNPLQVTQAYSWFRSVITKKSLLSFRQYLLGTPFTLITDCNSLKLALQKKDFSPRIARWIVGLQEFDFSVIHKPGSQMTVVDATSRSPVPSGVNVNLISDEDWIFSMQNRNKFIAKTSAIILTEKQKASCEVMVKKEEENWDHFNEPSYFDFLKTKKNHNALN</sequence>
<accession>A0A139W9I0</accession>
<dbReference type="InterPro" id="IPR041373">
    <property type="entry name" value="RT_RNaseH"/>
</dbReference>
<evidence type="ECO:0000313" key="8">
    <source>
        <dbReference type="EMBL" id="KYB24579.1"/>
    </source>
</evidence>
<evidence type="ECO:0000256" key="6">
    <source>
        <dbReference type="ARBA" id="ARBA00022918"/>
    </source>
</evidence>
<reference evidence="8 9" key="1">
    <citation type="journal article" date="2008" name="Nature">
        <title>The genome of the model beetle and pest Tribolium castaneum.</title>
        <authorList>
            <consortium name="Tribolium Genome Sequencing Consortium"/>
            <person name="Richards S."/>
            <person name="Gibbs R.A."/>
            <person name="Weinstock G.M."/>
            <person name="Brown S.J."/>
            <person name="Denell R."/>
            <person name="Beeman R.W."/>
            <person name="Gibbs R."/>
            <person name="Beeman R.W."/>
            <person name="Brown S.J."/>
            <person name="Bucher G."/>
            <person name="Friedrich M."/>
            <person name="Grimmelikhuijzen C.J."/>
            <person name="Klingler M."/>
            <person name="Lorenzen M."/>
            <person name="Richards S."/>
            <person name="Roth S."/>
            <person name="Schroder R."/>
            <person name="Tautz D."/>
            <person name="Zdobnov E.M."/>
            <person name="Muzny D."/>
            <person name="Gibbs R.A."/>
            <person name="Weinstock G.M."/>
            <person name="Attaway T."/>
            <person name="Bell S."/>
            <person name="Buhay C.J."/>
            <person name="Chandrabose M.N."/>
            <person name="Chavez D."/>
            <person name="Clerk-Blankenburg K.P."/>
            <person name="Cree A."/>
            <person name="Dao M."/>
            <person name="Davis C."/>
            <person name="Chacko J."/>
            <person name="Dinh H."/>
            <person name="Dugan-Rocha S."/>
            <person name="Fowler G."/>
            <person name="Garner T.T."/>
            <person name="Garnes J."/>
            <person name="Gnirke A."/>
            <person name="Hawes A."/>
            <person name="Hernandez J."/>
            <person name="Hines S."/>
            <person name="Holder M."/>
            <person name="Hume J."/>
            <person name="Jhangiani S.N."/>
            <person name="Joshi V."/>
            <person name="Khan Z.M."/>
            <person name="Jackson L."/>
            <person name="Kovar C."/>
            <person name="Kowis A."/>
            <person name="Lee S."/>
            <person name="Lewis L.R."/>
            <person name="Margolis J."/>
            <person name="Morgan M."/>
            <person name="Nazareth L.V."/>
            <person name="Nguyen N."/>
            <person name="Okwuonu G."/>
            <person name="Parker D."/>
            <person name="Richards S."/>
            <person name="Ruiz S.J."/>
            <person name="Santibanez J."/>
            <person name="Savard J."/>
            <person name="Scherer S.E."/>
            <person name="Schneider B."/>
            <person name="Sodergren E."/>
            <person name="Tautz D."/>
            <person name="Vattahil S."/>
            <person name="Villasana D."/>
            <person name="White C.S."/>
            <person name="Wright R."/>
            <person name="Park Y."/>
            <person name="Beeman R.W."/>
            <person name="Lord J."/>
            <person name="Oppert B."/>
            <person name="Lorenzen M."/>
            <person name="Brown S."/>
            <person name="Wang L."/>
            <person name="Savard J."/>
            <person name="Tautz D."/>
            <person name="Richards S."/>
            <person name="Weinstock G."/>
            <person name="Gibbs R.A."/>
            <person name="Liu Y."/>
            <person name="Worley K."/>
            <person name="Weinstock G."/>
            <person name="Elsik C.G."/>
            <person name="Reese J.T."/>
            <person name="Elhaik E."/>
            <person name="Landan G."/>
            <person name="Graur D."/>
            <person name="Arensburger P."/>
            <person name="Atkinson P."/>
            <person name="Beeman R.W."/>
            <person name="Beidler J."/>
            <person name="Brown S.J."/>
            <person name="Demuth J.P."/>
            <person name="Drury D.W."/>
            <person name="Du Y.Z."/>
            <person name="Fujiwara H."/>
            <person name="Lorenzen M."/>
            <person name="Maselli V."/>
            <person name="Osanai M."/>
            <person name="Park Y."/>
            <person name="Robertson H.M."/>
            <person name="Tu Z."/>
            <person name="Wang J.J."/>
            <person name="Wang S."/>
            <person name="Richards S."/>
            <person name="Song H."/>
            <person name="Zhang L."/>
            <person name="Sodergren E."/>
            <person name="Werner D."/>
            <person name="Stanke M."/>
            <person name="Morgenstern B."/>
            <person name="Solovyev V."/>
            <person name="Kosarev P."/>
            <person name="Brown G."/>
            <person name="Chen H.C."/>
            <person name="Ermolaeva O."/>
            <person name="Hlavina W."/>
            <person name="Kapustin Y."/>
            <person name="Kiryutin B."/>
            <person name="Kitts P."/>
            <person name="Maglott D."/>
            <person name="Pruitt K."/>
            <person name="Sapojnikov V."/>
            <person name="Souvorov A."/>
            <person name="Mackey A.J."/>
            <person name="Waterhouse R.M."/>
            <person name="Wyder S."/>
            <person name="Zdobnov E.M."/>
            <person name="Zdobnov E.M."/>
            <person name="Wyder S."/>
            <person name="Kriventseva E.V."/>
            <person name="Kadowaki T."/>
            <person name="Bork P."/>
            <person name="Aranda M."/>
            <person name="Bao R."/>
            <person name="Beermann A."/>
            <person name="Berns N."/>
            <person name="Bolognesi R."/>
            <person name="Bonneton F."/>
            <person name="Bopp D."/>
            <person name="Brown S.J."/>
            <person name="Bucher G."/>
            <person name="Butts T."/>
            <person name="Chaumot A."/>
            <person name="Denell R.E."/>
            <person name="Ferrier D.E."/>
            <person name="Friedrich M."/>
            <person name="Gordon C.M."/>
            <person name="Jindra M."/>
            <person name="Klingler M."/>
            <person name="Lan Q."/>
            <person name="Lattorff H.M."/>
            <person name="Laudet V."/>
            <person name="von Levetsow C."/>
            <person name="Liu Z."/>
            <person name="Lutz R."/>
            <person name="Lynch J.A."/>
            <person name="da Fonseca R.N."/>
            <person name="Posnien N."/>
            <person name="Reuter R."/>
            <person name="Roth S."/>
            <person name="Savard J."/>
            <person name="Schinko J.B."/>
            <person name="Schmitt C."/>
            <person name="Schoppmeier M."/>
            <person name="Schroder R."/>
            <person name="Shippy T.D."/>
            <person name="Simonnet F."/>
            <person name="Marques-Souza H."/>
            <person name="Tautz D."/>
            <person name="Tomoyasu Y."/>
            <person name="Trauner J."/>
            <person name="Van der Zee M."/>
            <person name="Vervoort M."/>
            <person name="Wittkopp N."/>
            <person name="Wimmer E.A."/>
            <person name="Yang X."/>
            <person name="Jones A.K."/>
            <person name="Sattelle D.B."/>
            <person name="Ebert P.R."/>
            <person name="Nelson D."/>
            <person name="Scott J.G."/>
            <person name="Beeman R.W."/>
            <person name="Muthukrishnan S."/>
            <person name="Kramer K.J."/>
            <person name="Arakane Y."/>
            <person name="Beeman R.W."/>
            <person name="Zhu Q."/>
            <person name="Hogenkamp D."/>
            <person name="Dixit R."/>
            <person name="Oppert B."/>
            <person name="Jiang H."/>
            <person name="Zou Z."/>
            <person name="Marshall J."/>
            <person name="Elpidina E."/>
            <person name="Vinokurov K."/>
            <person name="Oppert C."/>
            <person name="Zou Z."/>
            <person name="Evans J."/>
            <person name="Lu Z."/>
            <person name="Zhao P."/>
            <person name="Sumathipala N."/>
            <person name="Altincicek B."/>
            <person name="Vilcinskas A."/>
            <person name="Williams M."/>
            <person name="Hultmark D."/>
            <person name="Hetru C."/>
            <person name="Jiang H."/>
            <person name="Grimmelikhuijzen C.J."/>
            <person name="Hauser F."/>
            <person name="Cazzamali G."/>
            <person name="Williamson M."/>
            <person name="Park Y."/>
            <person name="Li B."/>
            <person name="Tanaka Y."/>
            <person name="Predel R."/>
            <person name="Neupert S."/>
            <person name="Schachtner J."/>
            <person name="Verleyen P."/>
            <person name="Raible F."/>
            <person name="Bork P."/>
            <person name="Friedrich M."/>
            <person name="Walden K.K."/>
            <person name="Robertson H.M."/>
            <person name="Angeli S."/>
            <person name="Foret S."/>
            <person name="Bucher G."/>
            <person name="Schuetz S."/>
            <person name="Maleszka R."/>
            <person name="Wimmer E.A."/>
            <person name="Beeman R.W."/>
            <person name="Lorenzen M."/>
            <person name="Tomoyasu Y."/>
            <person name="Miller S.C."/>
            <person name="Grossmann D."/>
            <person name="Bucher G."/>
        </authorList>
    </citation>
    <scope>NUCLEOTIDE SEQUENCE [LARGE SCALE GENOMIC DNA]</scope>
    <source>
        <strain evidence="8 9">Georgia GA2</strain>
    </source>
</reference>
<keyword evidence="1" id="KW-0808">Transferase</keyword>
<organism evidence="8 9">
    <name type="scientific">Tribolium castaneum</name>
    <name type="common">Red flour beetle</name>
    <dbReference type="NCBI Taxonomy" id="7070"/>
    <lineage>
        <taxon>Eukaryota</taxon>
        <taxon>Metazoa</taxon>
        <taxon>Ecdysozoa</taxon>
        <taxon>Arthropoda</taxon>
        <taxon>Hexapoda</taxon>
        <taxon>Insecta</taxon>
        <taxon>Pterygota</taxon>
        <taxon>Neoptera</taxon>
        <taxon>Endopterygota</taxon>
        <taxon>Coleoptera</taxon>
        <taxon>Polyphaga</taxon>
        <taxon>Cucujiformia</taxon>
        <taxon>Tenebrionidae</taxon>
        <taxon>Tenebrionidae incertae sedis</taxon>
        <taxon>Tribolium</taxon>
    </lineage>
</organism>
<dbReference type="PANTHER" id="PTHR34072">
    <property type="entry name" value="ENZYMATIC POLYPROTEIN-RELATED"/>
    <property type="match status" value="1"/>
</dbReference>
<keyword evidence="2" id="KW-0548">Nucleotidyltransferase</keyword>
<evidence type="ECO:0000256" key="3">
    <source>
        <dbReference type="ARBA" id="ARBA00022722"/>
    </source>
</evidence>
<evidence type="ECO:0000256" key="5">
    <source>
        <dbReference type="ARBA" id="ARBA00022801"/>
    </source>
</evidence>
<dbReference type="Proteomes" id="UP000007266">
    <property type="component" value="Unassembled WGS sequence"/>
</dbReference>
<keyword evidence="4" id="KW-0255">Endonuclease</keyword>
<name>A0A139W9I0_TRICA</name>
<keyword evidence="6" id="KW-0695">RNA-directed DNA polymerase</keyword>